<accession>A0A1S7P7S6</accession>
<dbReference type="EMBL" id="FBWC01000008">
    <property type="protein sequence ID" value="CUX17332.1"/>
    <property type="molecule type" value="Genomic_DNA"/>
</dbReference>
<reference evidence="1 2" key="1">
    <citation type="submission" date="2016-01" db="EMBL/GenBank/DDBJ databases">
        <authorList>
            <person name="Oliw E.H."/>
        </authorList>
    </citation>
    <scope>NUCLEOTIDE SEQUENCE [LARGE SCALE GENOMIC DNA]</scope>
    <source>
        <strain evidence="1 2">Kerr 14</strain>
    </source>
</reference>
<gene>
    <name evidence="1" type="ORF">AGR4C_Cc160184</name>
</gene>
<dbReference type="AlphaFoldDB" id="A0A1S7P7S6"/>
<evidence type="ECO:0000313" key="2">
    <source>
        <dbReference type="Proteomes" id="UP000191897"/>
    </source>
</evidence>
<protein>
    <submittedName>
        <fullName evidence="1">Uncharacterized protein</fullName>
    </submittedName>
</protein>
<evidence type="ECO:0000313" key="1">
    <source>
        <dbReference type="EMBL" id="CUX17332.1"/>
    </source>
</evidence>
<name>A0A1S7P7S6_AGRTU</name>
<dbReference type="RefSeq" id="WP_003521946.1">
    <property type="nucleotide sequence ID" value="NZ_LT009730.1"/>
</dbReference>
<sequence length="97" mass="10674">MNDHALSNVVREALLQLEADGHIVIVSTTIGPIVDAIANKVADVVPRTDLSLRELSATRLLINQAIHDTRFFDWEMPTLTGLTIEEFSIVAGKLPRV</sequence>
<organism evidence="1 2">
    <name type="scientific">Agrobacterium tumefaciens str. Kerr 14</name>
    <dbReference type="NCBI Taxonomy" id="1183424"/>
    <lineage>
        <taxon>Bacteria</taxon>
        <taxon>Pseudomonadati</taxon>
        <taxon>Pseudomonadota</taxon>
        <taxon>Alphaproteobacteria</taxon>
        <taxon>Hyphomicrobiales</taxon>
        <taxon>Rhizobiaceae</taxon>
        <taxon>Rhizobium/Agrobacterium group</taxon>
        <taxon>Agrobacterium</taxon>
        <taxon>Agrobacterium tumefaciens complex</taxon>
    </lineage>
</organism>
<proteinExistence type="predicted"/>
<dbReference type="Proteomes" id="UP000191897">
    <property type="component" value="Unassembled WGS sequence"/>
</dbReference>